<dbReference type="EMBL" id="AB924606">
    <property type="protein sequence ID" value="BAT24310.1"/>
    <property type="molecule type" value="Genomic_DNA"/>
</dbReference>
<sequence length="286" mass="33496">MHTLITVIIYGKRPIESLTLNKLLELKYDNYQLLLVNNGPELIEPNDSFLESFSIKKNKVLIINYTDNKALSFIYNMVLNDYEKYDRFVFFDDDSDIDDGFFESIDATYNNKVDLQLPLIFDNDNAYYPIIDGVIYSDEKSANEKIGKYNDLFSIGSGLIIYSNLVKKFQQRNMKLFDDNFALYGVDYSFFRRIAILKKKHQEDVNVAISSKINHSLSRTSNEYSSWRHKERLLDIVLTQRYYSKGISISTLILFKLILKEALKLRLKNIYLIISTFIIGCHPRCR</sequence>
<dbReference type="InterPro" id="IPR029044">
    <property type="entry name" value="Nucleotide-diphossugar_trans"/>
</dbReference>
<evidence type="ECO:0000313" key="1">
    <source>
        <dbReference type="EMBL" id="BAT24310.1"/>
    </source>
</evidence>
<protein>
    <recommendedName>
        <fullName evidence="2">Glycosyl transferase</fullName>
    </recommendedName>
</protein>
<accession>A0A0P0YSV7</accession>
<reference evidence="1" key="1">
    <citation type="submission" date="2014-04" db="EMBL/GenBank/DDBJ databases">
        <authorList>
            <person name="Harrison E."/>
        </authorList>
    </citation>
    <scope>NUCLEOTIDE SEQUENCE</scope>
    <source>
        <strain evidence="1">167</strain>
    </source>
</reference>
<proteinExistence type="predicted"/>
<dbReference type="AlphaFoldDB" id="A0A0P0YSV7"/>
<name>A0A0P0YSV7_9ENTR</name>
<reference evidence="1" key="2">
    <citation type="journal article" date="2015" name="Sci. Rep.">
        <title>Genetic analysis of capsular polysaccharide synthesis gene clusters in 79 capsular types of Klebsiella spp.</title>
        <authorList>
            <person name="Pan Y.J."/>
            <person name="Lin T.L."/>
            <person name="Chen C.T."/>
            <person name="Chen Y.Y."/>
            <person name="Hsieh P.F."/>
            <person name="Hsu C.R."/>
            <person name="Wu M.C."/>
            <person name="Wang J.T."/>
        </authorList>
    </citation>
    <scope>NUCLEOTIDE SEQUENCE</scope>
    <source>
        <strain evidence="1">167</strain>
    </source>
</reference>
<organism evidence="1">
    <name type="scientific">Klebsiella sp. 167</name>
    <dbReference type="NCBI Taxonomy" id="1497838"/>
    <lineage>
        <taxon>Bacteria</taxon>
        <taxon>Pseudomonadati</taxon>
        <taxon>Pseudomonadota</taxon>
        <taxon>Gammaproteobacteria</taxon>
        <taxon>Enterobacterales</taxon>
        <taxon>Enterobacteriaceae</taxon>
        <taxon>Klebsiella/Raoultella group</taxon>
        <taxon>Klebsiella</taxon>
    </lineage>
</organism>
<evidence type="ECO:0008006" key="2">
    <source>
        <dbReference type="Google" id="ProtNLM"/>
    </source>
</evidence>
<gene>
    <name evidence="1" type="primary">wcuT</name>
</gene>
<dbReference type="SUPFAM" id="SSF53448">
    <property type="entry name" value="Nucleotide-diphospho-sugar transferases"/>
    <property type="match status" value="1"/>
</dbReference>